<evidence type="ECO:0000256" key="1">
    <source>
        <dbReference type="SAM" id="MobiDB-lite"/>
    </source>
</evidence>
<dbReference type="Gene3D" id="2.60.120.10">
    <property type="entry name" value="Jelly Rolls"/>
    <property type="match status" value="1"/>
</dbReference>
<dbReference type="SUPFAM" id="SSF51182">
    <property type="entry name" value="RmlC-like cupins"/>
    <property type="match status" value="1"/>
</dbReference>
<name>A0A1V2I859_9ACTN</name>
<gene>
    <name evidence="2" type="ORF">BL253_20625</name>
</gene>
<reference evidence="3" key="1">
    <citation type="submission" date="2016-10" db="EMBL/GenBank/DDBJ databases">
        <title>Frankia sp. NRRL B-16386 Genome sequencing.</title>
        <authorList>
            <person name="Ghodhbane-Gtari F."/>
            <person name="Swanson E."/>
            <person name="Gueddou A."/>
            <person name="Hezbri K."/>
            <person name="Ktari K."/>
            <person name="Nouioui I."/>
            <person name="Morris K."/>
            <person name="Simpson S."/>
            <person name="Abebe-Akele F."/>
            <person name="Thomas K."/>
            <person name="Gtari M."/>
            <person name="Tisa L.S."/>
        </authorList>
    </citation>
    <scope>NUCLEOTIDE SEQUENCE [LARGE SCALE GENOMIC DNA]</scope>
    <source>
        <strain evidence="3">NRRL B-16386</strain>
    </source>
</reference>
<accession>A0A1V2I859</accession>
<dbReference type="OrthoDB" id="3572465at2"/>
<dbReference type="RefSeq" id="WP_076818822.1">
    <property type="nucleotide sequence ID" value="NZ_MOMC01000043.1"/>
</dbReference>
<comment type="caution">
    <text evidence="2">The sequence shown here is derived from an EMBL/GenBank/DDBJ whole genome shotgun (WGS) entry which is preliminary data.</text>
</comment>
<proteinExistence type="predicted"/>
<dbReference type="STRING" id="1834516.BL253_20625"/>
<sequence length="288" mass="30332">MSEPDVPGLSVTPTTGRGVHIIDPDAMEWSDPAPRAGRDPEETRRSGVREKWFVRPAADDDRFPVSAVRFRPNFVFARHWHTEGEFMLILRGSAAVGDQEVGVGGMAYNDARTIYGAEAAGPEGCDFLMIRRAWARNTVVATDEDVARAGAQGVVNSLDRVAGSLADRGLHTFDLASVDPVVDPATGLSTRWLMPPDPAGDRPPVAVVDLTDTSPVTWARPEHGLFLQVLRGTAVIDGTPVAAGTMIYVDAAHSVTVAAAAGAGGADSEAAQLLSVQPIAAPVHQAAA</sequence>
<feature type="compositionally biased region" description="Basic and acidic residues" evidence="1">
    <location>
        <begin position="36"/>
        <end position="47"/>
    </location>
</feature>
<keyword evidence="3" id="KW-1185">Reference proteome</keyword>
<dbReference type="InterPro" id="IPR014710">
    <property type="entry name" value="RmlC-like_jellyroll"/>
</dbReference>
<evidence type="ECO:0000313" key="2">
    <source>
        <dbReference type="EMBL" id="ONH28012.1"/>
    </source>
</evidence>
<dbReference type="InterPro" id="IPR011051">
    <property type="entry name" value="RmlC_Cupin_sf"/>
</dbReference>
<protein>
    <recommendedName>
        <fullName evidence="4">Cupin</fullName>
    </recommendedName>
</protein>
<organism evidence="2 3">
    <name type="scientific">Pseudofrankia asymbiotica</name>
    <dbReference type="NCBI Taxonomy" id="1834516"/>
    <lineage>
        <taxon>Bacteria</taxon>
        <taxon>Bacillati</taxon>
        <taxon>Actinomycetota</taxon>
        <taxon>Actinomycetes</taxon>
        <taxon>Frankiales</taxon>
        <taxon>Frankiaceae</taxon>
        <taxon>Pseudofrankia</taxon>
    </lineage>
</organism>
<dbReference type="EMBL" id="MOMC01000043">
    <property type="protein sequence ID" value="ONH28012.1"/>
    <property type="molecule type" value="Genomic_DNA"/>
</dbReference>
<evidence type="ECO:0000313" key="3">
    <source>
        <dbReference type="Proteomes" id="UP000188929"/>
    </source>
</evidence>
<feature type="region of interest" description="Disordered" evidence="1">
    <location>
        <begin position="1"/>
        <end position="47"/>
    </location>
</feature>
<evidence type="ECO:0008006" key="4">
    <source>
        <dbReference type="Google" id="ProtNLM"/>
    </source>
</evidence>
<dbReference type="Proteomes" id="UP000188929">
    <property type="component" value="Unassembled WGS sequence"/>
</dbReference>
<dbReference type="AlphaFoldDB" id="A0A1V2I859"/>